<dbReference type="EMBL" id="QNRI01000011">
    <property type="protein sequence ID" value="RBO93537.1"/>
    <property type="molecule type" value="Genomic_DNA"/>
</dbReference>
<evidence type="ECO:0000313" key="2">
    <source>
        <dbReference type="EMBL" id="RBO93537.1"/>
    </source>
</evidence>
<reference evidence="2 3" key="1">
    <citation type="submission" date="2018-06" db="EMBL/GenBank/DDBJ databases">
        <title>Genomic Encyclopedia of Type Strains, Phase IV (KMG-IV): sequencing the most valuable type-strain genomes for metagenomic binning, comparative biology and taxonomic classification.</title>
        <authorList>
            <person name="Goeker M."/>
        </authorList>
    </citation>
    <scope>NUCLEOTIDE SEQUENCE [LARGE SCALE GENOMIC DNA]</scope>
    <source>
        <strain evidence="2 3">DSM 15140</strain>
    </source>
</reference>
<evidence type="ECO:0000256" key="1">
    <source>
        <dbReference type="SAM" id="Phobius"/>
    </source>
</evidence>
<keyword evidence="1" id="KW-1133">Transmembrane helix</keyword>
<name>A0A366DTX1_9BACI</name>
<organism evidence="2 3">
    <name type="scientific">Paraliobacillus ryukyuensis</name>
    <dbReference type="NCBI Taxonomy" id="200904"/>
    <lineage>
        <taxon>Bacteria</taxon>
        <taxon>Bacillati</taxon>
        <taxon>Bacillota</taxon>
        <taxon>Bacilli</taxon>
        <taxon>Bacillales</taxon>
        <taxon>Bacillaceae</taxon>
        <taxon>Paraliobacillus</taxon>
    </lineage>
</organism>
<evidence type="ECO:0000313" key="3">
    <source>
        <dbReference type="Proteomes" id="UP000252254"/>
    </source>
</evidence>
<keyword evidence="3" id="KW-1185">Reference proteome</keyword>
<keyword evidence="1" id="KW-0812">Transmembrane</keyword>
<comment type="caution">
    <text evidence="2">The sequence shown here is derived from an EMBL/GenBank/DDBJ whole genome shotgun (WGS) entry which is preliminary data.</text>
</comment>
<dbReference type="AlphaFoldDB" id="A0A366DTX1"/>
<gene>
    <name evidence="2" type="ORF">DES48_11147</name>
</gene>
<dbReference type="RefSeq" id="WP_113869897.1">
    <property type="nucleotide sequence ID" value="NZ_BAABQN010000010.1"/>
</dbReference>
<dbReference type="OrthoDB" id="2964092at2"/>
<proteinExistence type="predicted"/>
<keyword evidence="1" id="KW-0472">Membrane</keyword>
<sequence>MKNKVVQLFKTFAITLFVAFVATNKENFVYNFIEKLGYESDLLKKTVLSALIALFIGLMLEISSYLVGKIRTNFKRMDVTVNTKLNGNKRTTMKFSPTNYEYFSKNVEIEIILKPQGWIPTLLIKKLGISFDIYFNPELLDISFRDKWDNNLDGIYKLYERRISINLLEKVNIKGNSFKERPYKLTEQFNVKPIRVKNDETSLDLVIMSSKFVKIVRLISKCLIKVNFEPLIVSCKGEE</sequence>
<feature type="transmembrane region" description="Helical" evidence="1">
    <location>
        <begin position="48"/>
        <end position="67"/>
    </location>
</feature>
<protein>
    <submittedName>
        <fullName evidence="2">Uncharacterized protein</fullName>
    </submittedName>
</protein>
<dbReference type="Proteomes" id="UP000252254">
    <property type="component" value="Unassembled WGS sequence"/>
</dbReference>
<accession>A0A366DTX1</accession>